<name>A0A1T5FP67_9SPHN</name>
<evidence type="ECO:0000313" key="2">
    <source>
        <dbReference type="Proteomes" id="UP000189818"/>
    </source>
</evidence>
<dbReference type="STRING" id="439228.SAMN06295920_11098"/>
<dbReference type="EMBL" id="FUYM01000010">
    <property type="protein sequence ID" value="SKB97880.1"/>
    <property type="molecule type" value="Genomic_DNA"/>
</dbReference>
<proteinExistence type="predicted"/>
<reference evidence="2" key="1">
    <citation type="submission" date="2017-02" db="EMBL/GenBank/DDBJ databases">
        <authorList>
            <person name="Varghese N."/>
            <person name="Submissions S."/>
        </authorList>
    </citation>
    <scope>NUCLEOTIDE SEQUENCE [LARGE SCALE GENOMIC DNA]</scope>
    <source>
        <strain evidence="2">UM2</strain>
    </source>
</reference>
<organism evidence="1 2">
    <name type="scientific">Rhizorhabdus histidinilytica</name>
    <dbReference type="NCBI Taxonomy" id="439228"/>
    <lineage>
        <taxon>Bacteria</taxon>
        <taxon>Pseudomonadati</taxon>
        <taxon>Pseudomonadota</taxon>
        <taxon>Alphaproteobacteria</taxon>
        <taxon>Sphingomonadales</taxon>
        <taxon>Sphingomonadaceae</taxon>
        <taxon>Rhizorhabdus</taxon>
    </lineage>
</organism>
<dbReference type="Proteomes" id="UP000189818">
    <property type="component" value="Unassembled WGS sequence"/>
</dbReference>
<sequence length="141" mass="16338">MSEEKTRELVQFFIDNVKAQTYENVYGKLNPDGRFIMIGKTPASGVFFNREDVFNRLAPLLANYKERPTIEFSHVLVDGDQAFLRAAGKGEGIYGVYEQPYYGYYFRVEGDGYAEIIEYLDTVQLEVALFGTDMRRRPEYE</sequence>
<keyword evidence="1" id="KW-0413">Isomerase</keyword>
<dbReference type="AlphaFoldDB" id="A0A1T5FP67"/>
<keyword evidence="2" id="KW-1185">Reference proteome</keyword>
<dbReference type="InterPro" id="IPR032710">
    <property type="entry name" value="NTF2-like_dom_sf"/>
</dbReference>
<accession>A0A1T5FP67</accession>
<gene>
    <name evidence="1" type="ORF">SAMN06295920_11098</name>
</gene>
<dbReference type="Gene3D" id="3.10.450.50">
    <property type="match status" value="1"/>
</dbReference>
<dbReference type="SUPFAM" id="SSF54427">
    <property type="entry name" value="NTF2-like"/>
    <property type="match status" value="1"/>
</dbReference>
<protein>
    <submittedName>
        <fullName evidence="1">Ketosteroid isomerase-related protein</fullName>
    </submittedName>
</protein>
<evidence type="ECO:0000313" key="1">
    <source>
        <dbReference type="EMBL" id="SKB97880.1"/>
    </source>
</evidence>
<dbReference type="OrthoDB" id="7596775at2"/>
<dbReference type="RefSeq" id="WP_079649900.1">
    <property type="nucleotide sequence ID" value="NZ_FUYM01000010.1"/>
</dbReference>
<dbReference type="GO" id="GO:0016853">
    <property type="term" value="F:isomerase activity"/>
    <property type="evidence" value="ECO:0007669"/>
    <property type="project" value="UniProtKB-KW"/>
</dbReference>